<dbReference type="AlphaFoldDB" id="A0A918W977"/>
<feature type="transmembrane region" description="Helical" evidence="8">
    <location>
        <begin position="29"/>
        <end position="46"/>
    </location>
</feature>
<evidence type="ECO:0000313" key="10">
    <source>
        <dbReference type="EMBL" id="GHA83539.1"/>
    </source>
</evidence>
<sequence>MDPYKFVLLLTGIALLGAAWLPHLLKRSALSFPVIYVLLGAALYVPDLPLPSPDPMQYGVIVERVTELVVLVALLGAGIRIDTRFAWRKWHLTWRLLGIAMPITIVGAVWLGHEVLGYSMAAAALLGAVLAPTDPVLASDLQVDAPGEGGEDAVRFGLTSEAGLNDGLAFPFVWLAVGLAIAANDGTAMDWQHWWTIDVAWRLLGALGVGWAVGYGLMHLLFRVERDDALSRTSDGLTALAIILIVYGIAELVHVYGFLAVFVAAVVIRQFESEHKYHQTLNLFAEQCERLLMALLLIAFGGALAIGILGTVTWREVLVALAIVLVVRPIGGWLCLLGAKLEHRERWAIAVFGVRGIGSFYYLAFALNHAEFEERESLWAVVSLVVLISILLHGMTAKPIMRQLDAWRLRRERRKRPTAPG</sequence>
<feature type="transmembrane region" description="Helical" evidence="8">
    <location>
        <begin position="238"/>
        <end position="271"/>
    </location>
</feature>
<name>A0A918W977_9GAMM</name>
<protein>
    <submittedName>
        <fullName evidence="10">Cation transporter</fullName>
    </submittedName>
</protein>
<proteinExistence type="predicted"/>
<dbReference type="EMBL" id="BMYD01000003">
    <property type="protein sequence ID" value="GHA83539.1"/>
    <property type="molecule type" value="Genomic_DNA"/>
</dbReference>
<comment type="caution">
    <text evidence="10">The sequence shown here is derived from an EMBL/GenBank/DDBJ whole genome shotgun (WGS) entry which is preliminary data.</text>
</comment>
<feature type="transmembrane region" description="Helical" evidence="8">
    <location>
        <begin position="6"/>
        <end position="22"/>
    </location>
</feature>
<accession>A0A918W977</accession>
<keyword evidence="2" id="KW-0813">Transport</keyword>
<gene>
    <name evidence="10" type="ORF">GCM10007067_22070</name>
</gene>
<feature type="transmembrane region" description="Helical" evidence="8">
    <location>
        <begin position="377"/>
        <end position="401"/>
    </location>
</feature>
<reference evidence="10" key="1">
    <citation type="journal article" date="2014" name="Int. J. Syst. Evol. Microbiol.">
        <title>Complete genome sequence of Corynebacterium casei LMG S-19264T (=DSM 44701T), isolated from a smear-ripened cheese.</title>
        <authorList>
            <consortium name="US DOE Joint Genome Institute (JGI-PGF)"/>
            <person name="Walter F."/>
            <person name="Albersmeier A."/>
            <person name="Kalinowski J."/>
            <person name="Ruckert C."/>
        </authorList>
    </citation>
    <scope>NUCLEOTIDE SEQUENCE</scope>
    <source>
        <strain evidence="10">KCTC 23077</strain>
    </source>
</reference>
<comment type="subcellular location">
    <subcellularLocation>
        <location evidence="1">Cell membrane</location>
        <topology evidence="1">Multi-pass membrane protein</topology>
    </subcellularLocation>
</comment>
<feature type="domain" description="Cation/H+ exchanger transmembrane" evidence="9">
    <location>
        <begin position="14"/>
        <end position="402"/>
    </location>
</feature>
<keyword evidence="6" id="KW-0406">Ion transport</keyword>
<dbReference type="GO" id="GO:1902600">
    <property type="term" value="P:proton transmembrane transport"/>
    <property type="evidence" value="ECO:0007669"/>
    <property type="project" value="InterPro"/>
</dbReference>
<feature type="transmembrane region" description="Helical" evidence="8">
    <location>
        <begin position="318"/>
        <end position="339"/>
    </location>
</feature>
<evidence type="ECO:0000256" key="1">
    <source>
        <dbReference type="ARBA" id="ARBA00004651"/>
    </source>
</evidence>
<evidence type="ECO:0000256" key="7">
    <source>
        <dbReference type="ARBA" id="ARBA00023136"/>
    </source>
</evidence>
<evidence type="ECO:0000256" key="4">
    <source>
        <dbReference type="ARBA" id="ARBA00022692"/>
    </source>
</evidence>
<evidence type="ECO:0000256" key="5">
    <source>
        <dbReference type="ARBA" id="ARBA00022989"/>
    </source>
</evidence>
<keyword evidence="3" id="KW-0050">Antiport</keyword>
<evidence type="ECO:0000313" key="11">
    <source>
        <dbReference type="Proteomes" id="UP000646426"/>
    </source>
</evidence>
<dbReference type="Proteomes" id="UP000646426">
    <property type="component" value="Unassembled WGS sequence"/>
</dbReference>
<reference evidence="10" key="2">
    <citation type="submission" date="2020-09" db="EMBL/GenBank/DDBJ databases">
        <authorList>
            <person name="Sun Q."/>
            <person name="Kim S."/>
        </authorList>
    </citation>
    <scope>NUCLEOTIDE SEQUENCE</scope>
    <source>
        <strain evidence="10">KCTC 23077</strain>
    </source>
</reference>
<dbReference type="InterPro" id="IPR006153">
    <property type="entry name" value="Cation/H_exchanger_TM"/>
</dbReference>
<feature type="transmembrane region" description="Helical" evidence="8">
    <location>
        <begin position="291"/>
        <end position="312"/>
    </location>
</feature>
<evidence type="ECO:0000256" key="8">
    <source>
        <dbReference type="SAM" id="Phobius"/>
    </source>
</evidence>
<evidence type="ECO:0000256" key="3">
    <source>
        <dbReference type="ARBA" id="ARBA00022449"/>
    </source>
</evidence>
<keyword evidence="11" id="KW-1185">Reference proteome</keyword>
<feature type="transmembrane region" description="Helical" evidence="8">
    <location>
        <begin position="168"/>
        <end position="187"/>
    </location>
</feature>
<feature type="transmembrane region" description="Helical" evidence="8">
    <location>
        <begin position="92"/>
        <end position="111"/>
    </location>
</feature>
<dbReference type="GO" id="GO:0005886">
    <property type="term" value="C:plasma membrane"/>
    <property type="evidence" value="ECO:0007669"/>
    <property type="project" value="UniProtKB-SubCell"/>
</dbReference>
<keyword evidence="7 8" id="KW-0472">Membrane</keyword>
<dbReference type="RefSeq" id="WP_189456477.1">
    <property type="nucleotide sequence ID" value="NZ_BMYD01000003.1"/>
</dbReference>
<keyword evidence="4 8" id="KW-0812">Transmembrane</keyword>
<feature type="transmembrane region" description="Helical" evidence="8">
    <location>
        <begin position="58"/>
        <end position="80"/>
    </location>
</feature>
<dbReference type="Pfam" id="PF00999">
    <property type="entry name" value="Na_H_Exchanger"/>
    <property type="match status" value="1"/>
</dbReference>
<evidence type="ECO:0000256" key="6">
    <source>
        <dbReference type="ARBA" id="ARBA00023065"/>
    </source>
</evidence>
<dbReference type="PANTHER" id="PTHR32507:SF8">
    <property type="entry name" value="CNH1P"/>
    <property type="match status" value="1"/>
</dbReference>
<feature type="transmembrane region" description="Helical" evidence="8">
    <location>
        <begin position="346"/>
        <end position="365"/>
    </location>
</feature>
<evidence type="ECO:0000256" key="2">
    <source>
        <dbReference type="ARBA" id="ARBA00022448"/>
    </source>
</evidence>
<feature type="transmembrane region" description="Helical" evidence="8">
    <location>
        <begin position="199"/>
        <end position="218"/>
    </location>
</feature>
<dbReference type="PANTHER" id="PTHR32507">
    <property type="entry name" value="NA(+)/H(+) ANTIPORTER 1"/>
    <property type="match status" value="1"/>
</dbReference>
<evidence type="ECO:0000259" key="9">
    <source>
        <dbReference type="Pfam" id="PF00999"/>
    </source>
</evidence>
<keyword evidence="5 8" id="KW-1133">Transmembrane helix</keyword>
<organism evidence="10 11">
    <name type="scientific">Cognatilysobacter bugurensis</name>
    <dbReference type="NCBI Taxonomy" id="543356"/>
    <lineage>
        <taxon>Bacteria</taxon>
        <taxon>Pseudomonadati</taxon>
        <taxon>Pseudomonadota</taxon>
        <taxon>Gammaproteobacteria</taxon>
        <taxon>Lysobacterales</taxon>
        <taxon>Lysobacteraceae</taxon>
        <taxon>Cognatilysobacter</taxon>
    </lineage>
</organism>
<dbReference type="GO" id="GO:0015297">
    <property type="term" value="F:antiporter activity"/>
    <property type="evidence" value="ECO:0007669"/>
    <property type="project" value="UniProtKB-KW"/>
</dbReference>